<evidence type="ECO:0000313" key="1">
    <source>
        <dbReference type="EMBL" id="EEO27568.1"/>
    </source>
</evidence>
<dbReference type="AlphaFoldDB" id="C3X2Y2"/>
<dbReference type="EMBL" id="ACDP02000023">
    <property type="protein sequence ID" value="EEO27568.1"/>
    <property type="molecule type" value="Genomic_DNA"/>
</dbReference>
<accession>C3X2Y2</accession>
<keyword evidence="2" id="KW-1185">Reference proteome</keyword>
<dbReference type="Proteomes" id="UP000003973">
    <property type="component" value="Unassembled WGS sequence"/>
</dbReference>
<gene>
    <name evidence="1" type="ORF">OFAG_00721</name>
</gene>
<name>C3X2Y2_9BURK</name>
<sequence>MNKTEIDEAFHRFEKKYDLPPVFQMSDGKILGAFIITKNGESFMITFESSDEDILEAASLVSPEKAGEAASDIRALKALCSTPVPNVPAPDTLQ</sequence>
<protein>
    <submittedName>
        <fullName evidence="1">Uncharacterized protein</fullName>
    </submittedName>
</protein>
<comment type="caution">
    <text evidence="1">The sequence shown here is derived from an EMBL/GenBank/DDBJ whole genome shotgun (WGS) entry which is preliminary data.</text>
</comment>
<reference evidence="1" key="1">
    <citation type="submission" date="2011-10" db="EMBL/GenBank/DDBJ databases">
        <title>The Genome Sequence of Oxalobacter formigenes HOxBLS.</title>
        <authorList>
            <consortium name="The Broad Institute Genome Sequencing Platform"/>
            <person name="Earl A."/>
            <person name="Ward D."/>
            <person name="Feldgarden M."/>
            <person name="Gevers D."/>
            <person name="Allison M.J."/>
            <person name="Humphrey S."/>
            <person name="Young S.K."/>
            <person name="Zeng Q."/>
            <person name="Gargeya S."/>
            <person name="Fitzgerald M."/>
            <person name="Haas B."/>
            <person name="Abouelleil A."/>
            <person name="Alvarado L."/>
            <person name="Arachchi H.M."/>
            <person name="Berlin A."/>
            <person name="Brown A."/>
            <person name="Chapman S.B."/>
            <person name="Chen Z."/>
            <person name="Dunbar C."/>
            <person name="Freedman E."/>
            <person name="Gearin G."/>
            <person name="Goldberg J."/>
            <person name="Griggs A."/>
            <person name="Gujja S."/>
            <person name="Heiman D."/>
            <person name="Howarth C."/>
            <person name="Larson L."/>
            <person name="Lui A."/>
            <person name="MacDonald P.J.P."/>
            <person name="Montmayeur A."/>
            <person name="Murphy C."/>
            <person name="Neiman D."/>
            <person name="Pearson M."/>
            <person name="Priest M."/>
            <person name="Roberts A."/>
            <person name="Saif S."/>
            <person name="Shea T."/>
            <person name="Shenoy N."/>
            <person name="Sisk P."/>
            <person name="Stolte C."/>
            <person name="Sykes S."/>
            <person name="Wortman J."/>
            <person name="Nusbaum C."/>
            <person name="Birren B."/>
        </authorList>
    </citation>
    <scope>NUCLEOTIDE SEQUENCE [LARGE SCALE GENOMIC DNA]</scope>
    <source>
        <strain evidence="1">HOxBLS</strain>
    </source>
</reference>
<evidence type="ECO:0000313" key="2">
    <source>
        <dbReference type="Proteomes" id="UP000003973"/>
    </source>
</evidence>
<proteinExistence type="predicted"/>
<organism evidence="1 2">
    <name type="scientific">Oxalobacter paraformigenes</name>
    <dbReference type="NCBI Taxonomy" id="556268"/>
    <lineage>
        <taxon>Bacteria</taxon>
        <taxon>Pseudomonadati</taxon>
        <taxon>Pseudomonadota</taxon>
        <taxon>Betaproteobacteria</taxon>
        <taxon>Burkholderiales</taxon>
        <taxon>Oxalobacteraceae</taxon>
        <taxon>Oxalobacter</taxon>
    </lineage>
</organism>
<dbReference type="RefSeq" id="WP_005876646.1">
    <property type="nucleotide sequence ID" value="NZ_CABMNL010000001.1"/>
</dbReference>
<dbReference type="HOGENOM" id="CLU_2383362_0_0_4"/>